<organism evidence="5 6">
    <name type="scientific">Legionella oakridgensis</name>
    <dbReference type="NCBI Taxonomy" id="29423"/>
    <lineage>
        <taxon>Bacteria</taxon>
        <taxon>Pseudomonadati</taxon>
        <taxon>Pseudomonadota</taxon>
        <taxon>Gammaproteobacteria</taxon>
        <taxon>Legionellales</taxon>
        <taxon>Legionellaceae</taxon>
        <taxon>Legionella</taxon>
    </lineage>
</organism>
<dbReference type="InterPro" id="IPR018990">
    <property type="entry name" value="Prot_inh_I42_chagasin"/>
</dbReference>
<evidence type="ECO:0000259" key="4">
    <source>
        <dbReference type="Pfam" id="PF09394"/>
    </source>
</evidence>
<feature type="chain" id="PRO_5006915909" evidence="3">
    <location>
        <begin position="19"/>
        <end position="144"/>
    </location>
</feature>
<gene>
    <name evidence="5" type="ORF">Loak_2253</name>
</gene>
<evidence type="ECO:0000256" key="1">
    <source>
        <dbReference type="ARBA" id="ARBA00022690"/>
    </source>
</evidence>
<name>A0A0W0WXQ6_9GAMM</name>
<evidence type="ECO:0000256" key="2">
    <source>
        <dbReference type="ARBA" id="ARBA00022704"/>
    </source>
</evidence>
<dbReference type="EMBL" id="LNYP01000031">
    <property type="protein sequence ID" value="KTD37117.1"/>
    <property type="molecule type" value="Genomic_DNA"/>
</dbReference>
<keyword evidence="3" id="KW-0732">Signal</keyword>
<reference evidence="5 6" key="1">
    <citation type="submission" date="2015-11" db="EMBL/GenBank/DDBJ databases">
        <title>Genomic analysis of 38 Legionella species identifies large and diverse effector repertoires.</title>
        <authorList>
            <person name="Burstein D."/>
            <person name="Amaro F."/>
            <person name="Zusman T."/>
            <person name="Lifshitz Z."/>
            <person name="Cohen O."/>
            <person name="Gilbert J.A."/>
            <person name="Pupko T."/>
            <person name="Shuman H.A."/>
            <person name="Segal G."/>
        </authorList>
    </citation>
    <scope>NUCLEOTIDE SEQUENCE [LARGE SCALE GENOMIC DNA]</scope>
    <source>
        <strain evidence="5 6">Oak Ridge-10</strain>
    </source>
</reference>
<proteinExistence type="predicted"/>
<dbReference type="AlphaFoldDB" id="A0A0W0WXQ6"/>
<dbReference type="InterPro" id="IPR036331">
    <property type="entry name" value="Chagasin-like_sf"/>
</dbReference>
<dbReference type="PANTHER" id="PTHR36530:SF1">
    <property type="entry name" value="AMOEBIASIN-1"/>
    <property type="match status" value="1"/>
</dbReference>
<evidence type="ECO:0000256" key="3">
    <source>
        <dbReference type="SAM" id="SignalP"/>
    </source>
</evidence>
<feature type="signal peptide" evidence="3">
    <location>
        <begin position="1"/>
        <end position="18"/>
    </location>
</feature>
<dbReference type="PATRIC" id="fig|29423.5.peg.2365"/>
<keyword evidence="1" id="KW-0646">Protease inhibitor</keyword>
<feature type="domain" description="Proteinase inhibitor I42 chagasin" evidence="4">
    <location>
        <begin position="42"/>
        <end position="122"/>
    </location>
</feature>
<keyword evidence="2" id="KW-0789">Thiol protease inhibitor</keyword>
<comment type="caution">
    <text evidence="5">The sequence shown here is derived from an EMBL/GenBank/DDBJ whole genome shotgun (WGS) entry which is preliminary data.</text>
</comment>
<protein>
    <submittedName>
        <fullName evidence="5">Secreted protein</fullName>
    </submittedName>
</protein>
<dbReference type="PANTHER" id="PTHR36530">
    <property type="entry name" value="INHIBITOR OF CYSTEINE PEPTIDASE"/>
    <property type="match status" value="1"/>
</dbReference>
<dbReference type="GO" id="GO:0004869">
    <property type="term" value="F:cysteine-type endopeptidase inhibitor activity"/>
    <property type="evidence" value="ECO:0007669"/>
    <property type="project" value="UniProtKB-KW"/>
</dbReference>
<dbReference type="SUPFAM" id="SSF141066">
    <property type="entry name" value="ICP-like"/>
    <property type="match status" value="1"/>
</dbReference>
<evidence type="ECO:0000313" key="5">
    <source>
        <dbReference type="EMBL" id="KTD37117.1"/>
    </source>
</evidence>
<dbReference type="Gene3D" id="2.60.40.2020">
    <property type="match status" value="1"/>
</dbReference>
<sequence length="144" mass="16026">MKLIIGCLLFCCTLNANANANANASTNATDTMTMTVNKSLAQFRVRLPANPTTGYQWAVKQYDKTLLSLTDSTYMAPKTQLIGAGGEMVFTFVRKPNKAYPQKTLIVFKYARLWESTGASLKRVVVYFDSKLENNNQQVNVSPK</sequence>
<dbReference type="Pfam" id="PF09394">
    <property type="entry name" value="Inhibitor_I42"/>
    <property type="match status" value="1"/>
</dbReference>
<dbReference type="RefSeq" id="WP_025386016.1">
    <property type="nucleotide sequence ID" value="NZ_LCUA01000033.1"/>
</dbReference>
<evidence type="ECO:0000313" key="6">
    <source>
        <dbReference type="Proteomes" id="UP000054858"/>
    </source>
</evidence>
<dbReference type="Proteomes" id="UP000054858">
    <property type="component" value="Unassembled WGS sequence"/>
</dbReference>
<accession>A0A0W0WXQ6</accession>
<dbReference type="InterPro" id="IPR052781">
    <property type="entry name" value="Cys_protease_inhibitor_I42"/>
</dbReference>